<sequence length="331" mass="36164">MPRPRTPLPAPARTRPFLAAEAAALGITRQVLRHPRFATPFNGIRVLSAQLTSAAYPSEAARNSALHYRPRLRVNEMFSHSTALLLHGCPIRTSAAPHVSILRPGNKTSVRGAQGHTHLSPIAPWRHHPSGAPIAPPALALTQAAAELPFRELVVAADHLIRPRRERGGTPLVPLAELKAAAATAQTRGVRKLRTALSVARAGAESRMETLLRLVLVGYGLPALPLQVEIHDARGAWIGRFDMADLARKLIVEYDGEQHRTSDRQYARDASRLERARDAGYRVLRFRHADVLQSPRDTARRVADALGMPLALPPEPLRGYLRDAGDLADPS</sequence>
<evidence type="ECO:0000259" key="1">
    <source>
        <dbReference type="Pfam" id="PF04480"/>
    </source>
</evidence>
<comment type="caution">
    <text evidence="2">The sequence shown here is derived from an EMBL/GenBank/DDBJ whole genome shotgun (WGS) entry which is preliminary data.</text>
</comment>
<dbReference type="Proteomes" id="UP001645859">
    <property type="component" value="Unassembled WGS sequence"/>
</dbReference>
<keyword evidence="3" id="KW-1185">Reference proteome</keyword>
<dbReference type="EMBL" id="QYAC01000002">
    <property type="protein sequence ID" value="MBL3678651.1"/>
    <property type="molecule type" value="Genomic_DNA"/>
</dbReference>
<dbReference type="SUPFAM" id="SSF52980">
    <property type="entry name" value="Restriction endonuclease-like"/>
    <property type="match status" value="1"/>
</dbReference>
<gene>
    <name evidence="2" type="ORF">D3230_04980</name>
</gene>
<dbReference type="Gene3D" id="3.40.960.10">
    <property type="entry name" value="VSR Endonuclease"/>
    <property type="match status" value="1"/>
</dbReference>
<feature type="domain" description="DUF559" evidence="1">
    <location>
        <begin position="242"/>
        <end position="304"/>
    </location>
</feature>
<evidence type="ECO:0000313" key="2">
    <source>
        <dbReference type="EMBL" id="MBL3678651.1"/>
    </source>
</evidence>
<organism evidence="2 3">
    <name type="scientific">Leucobacter chromiireducens subsp. solipictus</name>
    <dbReference type="NCBI Taxonomy" id="398235"/>
    <lineage>
        <taxon>Bacteria</taxon>
        <taxon>Bacillati</taxon>
        <taxon>Actinomycetota</taxon>
        <taxon>Actinomycetes</taxon>
        <taxon>Micrococcales</taxon>
        <taxon>Microbacteriaceae</taxon>
        <taxon>Leucobacter</taxon>
    </lineage>
</organism>
<dbReference type="Pfam" id="PF04480">
    <property type="entry name" value="DUF559"/>
    <property type="match status" value="1"/>
</dbReference>
<reference evidence="2 3" key="1">
    <citation type="submission" date="2018-09" db="EMBL/GenBank/DDBJ databases">
        <title>Comparative genomics of Leucobacter spp.</title>
        <authorList>
            <person name="Reis A.C."/>
            <person name="Kolvenbach B.A."/>
            <person name="Corvini P.F.X."/>
            <person name="Nunes O.C."/>
        </authorList>
    </citation>
    <scope>NUCLEOTIDE SEQUENCE [LARGE SCALE GENOMIC DNA]</scope>
    <source>
        <strain evidence="2 3">TAN 31504</strain>
    </source>
</reference>
<dbReference type="InterPro" id="IPR011335">
    <property type="entry name" value="Restrct_endonuc-II-like"/>
</dbReference>
<dbReference type="RefSeq" id="WP_202343904.1">
    <property type="nucleotide sequence ID" value="NZ_BAAAPI010000008.1"/>
</dbReference>
<protein>
    <submittedName>
        <fullName evidence="2">DUF559 domain-containing protein</fullName>
    </submittedName>
</protein>
<proteinExistence type="predicted"/>
<name>A0ABS1SE64_9MICO</name>
<accession>A0ABS1SE64</accession>
<evidence type="ECO:0000313" key="3">
    <source>
        <dbReference type="Proteomes" id="UP001645859"/>
    </source>
</evidence>
<dbReference type="InterPro" id="IPR007569">
    <property type="entry name" value="DUF559"/>
</dbReference>